<feature type="domain" description="C2H2-type" evidence="5">
    <location>
        <begin position="225"/>
        <end position="250"/>
    </location>
</feature>
<proteinExistence type="predicted"/>
<dbReference type="PANTHER" id="PTHR13948">
    <property type="entry name" value="RNA-BINDING PROTEIN"/>
    <property type="match status" value="1"/>
</dbReference>
<keyword evidence="2" id="KW-0539">Nucleus</keyword>
<comment type="subcellular location">
    <subcellularLocation>
        <location evidence="1">Nucleus</location>
    </subcellularLocation>
</comment>
<name>A0ABN8T4J6_9CNID</name>
<dbReference type="InterPro" id="IPR013087">
    <property type="entry name" value="Znf_C2H2_type"/>
</dbReference>
<dbReference type="EMBL" id="CALNXI010006946">
    <property type="protein sequence ID" value="CAH3199227.1"/>
    <property type="molecule type" value="Genomic_DNA"/>
</dbReference>
<dbReference type="Pfam" id="PF17780">
    <property type="entry name" value="OCRE"/>
    <property type="match status" value="1"/>
</dbReference>
<feature type="non-terminal residue" evidence="6">
    <location>
        <position position="1"/>
    </location>
</feature>
<keyword evidence="7" id="KW-1185">Reference proteome</keyword>
<evidence type="ECO:0000256" key="1">
    <source>
        <dbReference type="ARBA" id="ARBA00004123"/>
    </source>
</evidence>
<evidence type="ECO:0000256" key="3">
    <source>
        <dbReference type="PROSITE-ProRule" id="PRU00042"/>
    </source>
</evidence>
<dbReference type="Proteomes" id="UP001159427">
    <property type="component" value="Unassembled WGS sequence"/>
</dbReference>
<reference evidence="6 7" key="1">
    <citation type="submission" date="2022-05" db="EMBL/GenBank/DDBJ databases">
        <authorList>
            <consortium name="Genoscope - CEA"/>
            <person name="William W."/>
        </authorList>
    </citation>
    <scope>NUCLEOTIDE SEQUENCE [LARGE SCALE GENOMIC DNA]</scope>
</reference>
<feature type="region of interest" description="Disordered" evidence="4">
    <location>
        <begin position="117"/>
        <end position="137"/>
    </location>
</feature>
<organism evidence="6 7">
    <name type="scientific">Porites evermanni</name>
    <dbReference type="NCBI Taxonomy" id="104178"/>
    <lineage>
        <taxon>Eukaryota</taxon>
        <taxon>Metazoa</taxon>
        <taxon>Cnidaria</taxon>
        <taxon>Anthozoa</taxon>
        <taxon>Hexacorallia</taxon>
        <taxon>Scleractinia</taxon>
        <taxon>Fungiina</taxon>
        <taxon>Poritidae</taxon>
        <taxon>Porites</taxon>
    </lineage>
</organism>
<feature type="compositionally biased region" description="Polar residues" evidence="4">
    <location>
        <begin position="128"/>
        <end position="137"/>
    </location>
</feature>
<dbReference type="InterPro" id="IPR041591">
    <property type="entry name" value="OCRE"/>
</dbReference>
<dbReference type="PROSITE" id="PS50157">
    <property type="entry name" value="ZINC_FINGER_C2H2_2"/>
    <property type="match status" value="1"/>
</dbReference>
<keyword evidence="3" id="KW-0479">Metal-binding</keyword>
<keyword evidence="3" id="KW-0863">Zinc-finger</keyword>
<dbReference type="CDD" id="cd16162">
    <property type="entry name" value="OCRE_RBM5_like"/>
    <property type="match status" value="1"/>
</dbReference>
<evidence type="ECO:0000256" key="2">
    <source>
        <dbReference type="ARBA" id="ARBA00023242"/>
    </source>
</evidence>
<protein>
    <recommendedName>
        <fullName evidence="5">C2H2-type domain-containing protein</fullName>
    </recommendedName>
</protein>
<comment type="caution">
    <text evidence="6">The sequence shown here is derived from an EMBL/GenBank/DDBJ whole genome shotgun (WGS) entry which is preliminary data.</text>
</comment>
<accession>A0ABN8T4J6</accession>
<keyword evidence="3" id="KW-0862">Zinc</keyword>
<dbReference type="PANTHER" id="PTHR13948:SF3">
    <property type="entry name" value="FI21118P1"/>
    <property type="match status" value="1"/>
</dbReference>
<sequence>QYQQQPVQTQLSATATQQSLSNYVYDPSTGYYFDSATGLYYDANTQYYYNSTTGQFLYWNAETQQYIPVAADGTLAHSTSSNSTPAENAANSDPTTKGTVCMFIAKDMERWAKSVNAAKTQSDDVKKGTTTSSPSEQMKSVDTDIFKVVRYIPPKSSSTSLTIAKSIAAGFTQEISDNVAASSPLAALSMKQETKITGGIVAEYGEDDSDPEEDLNDKFTDLSIMACLLCKRQFPNKEALERHQKLSDLHKVIN</sequence>
<evidence type="ECO:0000313" key="7">
    <source>
        <dbReference type="Proteomes" id="UP001159427"/>
    </source>
</evidence>
<evidence type="ECO:0000313" key="6">
    <source>
        <dbReference type="EMBL" id="CAH3199227.1"/>
    </source>
</evidence>
<evidence type="ECO:0000259" key="5">
    <source>
        <dbReference type="PROSITE" id="PS50157"/>
    </source>
</evidence>
<evidence type="ECO:0000256" key="4">
    <source>
        <dbReference type="SAM" id="MobiDB-lite"/>
    </source>
</evidence>
<gene>
    <name evidence="6" type="ORF">PEVE_00039398</name>
</gene>